<evidence type="ECO:0000256" key="2">
    <source>
        <dbReference type="SAM" id="MobiDB-lite"/>
    </source>
</evidence>
<dbReference type="PANTHER" id="PTHR34068">
    <property type="entry name" value="UPF0145 PROTEIN YBJQ"/>
    <property type="match status" value="1"/>
</dbReference>
<dbReference type="Gene3D" id="3.30.110.70">
    <property type="entry name" value="Hypothetical protein apc22750. Chain B"/>
    <property type="match status" value="1"/>
</dbReference>
<gene>
    <name evidence="3" type="ORF">B5807_08772</name>
</gene>
<dbReference type="Proteomes" id="UP000193240">
    <property type="component" value="Unassembled WGS sequence"/>
</dbReference>
<evidence type="ECO:0000313" key="4">
    <source>
        <dbReference type="Proteomes" id="UP000193240"/>
    </source>
</evidence>
<protein>
    <submittedName>
        <fullName evidence="3">Uncharacterized protein</fullName>
    </submittedName>
</protein>
<name>A0A1Y2LS23_EPING</name>
<dbReference type="EMBL" id="KZ107850">
    <property type="protein sequence ID" value="OSS46665.1"/>
    <property type="molecule type" value="Genomic_DNA"/>
</dbReference>
<feature type="region of interest" description="Disordered" evidence="2">
    <location>
        <begin position="1"/>
        <end position="24"/>
    </location>
</feature>
<organism evidence="3 4">
    <name type="scientific">Epicoccum nigrum</name>
    <name type="common">Soil fungus</name>
    <name type="synonym">Epicoccum purpurascens</name>
    <dbReference type="NCBI Taxonomy" id="105696"/>
    <lineage>
        <taxon>Eukaryota</taxon>
        <taxon>Fungi</taxon>
        <taxon>Dikarya</taxon>
        <taxon>Ascomycota</taxon>
        <taxon>Pezizomycotina</taxon>
        <taxon>Dothideomycetes</taxon>
        <taxon>Pleosporomycetidae</taxon>
        <taxon>Pleosporales</taxon>
        <taxon>Pleosporineae</taxon>
        <taxon>Didymellaceae</taxon>
        <taxon>Epicoccum</taxon>
    </lineage>
</organism>
<dbReference type="InterPro" id="IPR002765">
    <property type="entry name" value="UPF0145_YbjQ-like"/>
</dbReference>
<dbReference type="Pfam" id="PF01906">
    <property type="entry name" value="YbjQ_1"/>
    <property type="match status" value="1"/>
</dbReference>
<sequence>MLTNRRSTMPLKHSRMPSWHAGSKTVDAPQYNQAVPTYTVDSAPKSLTPAILTSTTPTLPGYTTVRLIGAIHGTATLTHKVPKSFIKSLSSSIAQSWGEPKPLTQVLYQARDQAIERMTKDAIEKGANAVVGLQIRETEVMGCVVVSVSATACLVEKEKTQVKRDSAQESPFN</sequence>
<accession>A0A1Y2LS23</accession>
<reference evidence="3 4" key="1">
    <citation type="journal article" date="2017" name="Genome Announc.">
        <title>Genome sequence of the saprophytic ascomycete Epicoccum nigrum ICMP 19927 strain isolated from New Zealand.</title>
        <authorList>
            <person name="Fokin M."/>
            <person name="Fleetwood D."/>
            <person name="Weir B.S."/>
            <person name="Villas-Boas S.G."/>
        </authorList>
    </citation>
    <scope>NUCLEOTIDE SEQUENCE [LARGE SCALE GENOMIC DNA]</scope>
    <source>
        <strain evidence="3 4">ICMP 19927</strain>
    </source>
</reference>
<evidence type="ECO:0000313" key="3">
    <source>
        <dbReference type="EMBL" id="OSS46665.1"/>
    </source>
</evidence>
<evidence type="ECO:0000256" key="1">
    <source>
        <dbReference type="ARBA" id="ARBA00010751"/>
    </source>
</evidence>
<dbReference type="AlphaFoldDB" id="A0A1Y2LS23"/>
<comment type="similarity">
    <text evidence="1">Belongs to the UPF0145 family.</text>
</comment>
<dbReference type="InParanoid" id="A0A1Y2LS23"/>
<dbReference type="SUPFAM" id="SSF117782">
    <property type="entry name" value="YbjQ-like"/>
    <property type="match status" value="1"/>
</dbReference>
<proteinExistence type="inferred from homology"/>
<dbReference type="PANTHER" id="PTHR34068:SF2">
    <property type="entry name" value="UPF0145 PROTEIN SCO3412"/>
    <property type="match status" value="1"/>
</dbReference>
<dbReference type="OMA" id="SWHPHSK"/>
<keyword evidence="4" id="KW-1185">Reference proteome</keyword>
<dbReference type="InterPro" id="IPR035439">
    <property type="entry name" value="UPF0145_dom_sf"/>
</dbReference>